<dbReference type="InterPro" id="IPR004089">
    <property type="entry name" value="MCPsignal_dom"/>
</dbReference>
<feature type="region of interest" description="Disordered" evidence="4">
    <location>
        <begin position="277"/>
        <end position="300"/>
    </location>
</feature>
<dbReference type="SMART" id="SM00283">
    <property type="entry name" value="MA"/>
    <property type="match status" value="1"/>
</dbReference>
<evidence type="ECO:0000256" key="4">
    <source>
        <dbReference type="SAM" id="MobiDB-lite"/>
    </source>
</evidence>
<reference evidence="8 9" key="1">
    <citation type="submission" date="2024-04" db="EMBL/GenBank/DDBJ databases">
        <title>Novel species of the genus Ideonella isolated from streams.</title>
        <authorList>
            <person name="Lu H."/>
        </authorList>
    </citation>
    <scope>NUCLEOTIDE SEQUENCE [LARGE SCALE GENOMIC DNA]</scope>
    <source>
        <strain evidence="8 9">BYS139W</strain>
    </source>
</reference>
<evidence type="ECO:0000259" key="6">
    <source>
        <dbReference type="PROSITE" id="PS50111"/>
    </source>
</evidence>
<comment type="similarity">
    <text evidence="2">Belongs to the methyl-accepting chemotaxis (MCP) protein family.</text>
</comment>
<dbReference type="EMBL" id="JBBUTF010000002">
    <property type="protein sequence ID" value="MEK8024708.1"/>
    <property type="molecule type" value="Genomic_DNA"/>
</dbReference>
<evidence type="ECO:0000313" key="8">
    <source>
        <dbReference type="EMBL" id="MEK8024708.1"/>
    </source>
</evidence>
<feature type="domain" description="Methyl-accepting transducer" evidence="6">
    <location>
        <begin position="272"/>
        <end position="501"/>
    </location>
</feature>
<comment type="caution">
    <text evidence="8">The sequence shown here is derived from an EMBL/GenBank/DDBJ whole genome shotgun (WGS) entry which is preliminary data.</text>
</comment>
<dbReference type="PANTHER" id="PTHR43531:SF14">
    <property type="entry name" value="METHYL-ACCEPTING CHEMOTAXIS PROTEIN I-RELATED"/>
    <property type="match status" value="1"/>
</dbReference>
<dbReference type="Pfam" id="PF00672">
    <property type="entry name" value="HAMP"/>
    <property type="match status" value="1"/>
</dbReference>
<feature type="compositionally biased region" description="Low complexity" evidence="4">
    <location>
        <begin position="549"/>
        <end position="571"/>
    </location>
</feature>
<dbReference type="SMART" id="SM00304">
    <property type="entry name" value="HAMP"/>
    <property type="match status" value="1"/>
</dbReference>
<dbReference type="InterPro" id="IPR047347">
    <property type="entry name" value="YvaQ-like_sensor"/>
</dbReference>
<protein>
    <submittedName>
        <fullName evidence="8">Methyl-accepting chemotaxis protein</fullName>
    </submittedName>
</protein>
<keyword evidence="9" id="KW-1185">Reference proteome</keyword>
<feature type="transmembrane region" description="Helical" evidence="5">
    <location>
        <begin position="12"/>
        <end position="34"/>
    </location>
</feature>
<dbReference type="RefSeq" id="WP_341372483.1">
    <property type="nucleotide sequence ID" value="NZ_JBBUTF010000002.1"/>
</dbReference>
<evidence type="ECO:0000259" key="7">
    <source>
        <dbReference type="PROSITE" id="PS50885"/>
    </source>
</evidence>
<dbReference type="Gene3D" id="1.10.287.950">
    <property type="entry name" value="Methyl-accepting chemotaxis protein"/>
    <property type="match status" value="1"/>
</dbReference>
<name>A0ABU9B553_9BURK</name>
<evidence type="ECO:0000256" key="1">
    <source>
        <dbReference type="ARBA" id="ARBA00022481"/>
    </source>
</evidence>
<keyword evidence="5" id="KW-0472">Membrane</keyword>
<dbReference type="CDD" id="cd11386">
    <property type="entry name" value="MCP_signal"/>
    <property type="match status" value="1"/>
</dbReference>
<accession>A0ABU9B553</accession>
<dbReference type="PROSITE" id="PS50111">
    <property type="entry name" value="CHEMOTAXIS_TRANSDUC_2"/>
    <property type="match status" value="1"/>
</dbReference>
<gene>
    <name evidence="8" type="ORF">AACH11_01840</name>
</gene>
<evidence type="ECO:0000256" key="5">
    <source>
        <dbReference type="SAM" id="Phobius"/>
    </source>
</evidence>
<keyword evidence="5" id="KW-1133">Transmembrane helix</keyword>
<dbReference type="CDD" id="cd19411">
    <property type="entry name" value="MCP2201-like_sensor"/>
    <property type="match status" value="1"/>
</dbReference>
<keyword evidence="1" id="KW-0488">Methylation</keyword>
<feature type="region of interest" description="Disordered" evidence="4">
    <location>
        <begin position="517"/>
        <end position="578"/>
    </location>
</feature>
<dbReference type="SUPFAM" id="SSF58104">
    <property type="entry name" value="Methyl-accepting chemotaxis protein (MCP) signaling domain"/>
    <property type="match status" value="1"/>
</dbReference>
<evidence type="ECO:0000256" key="3">
    <source>
        <dbReference type="PROSITE-ProRule" id="PRU00284"/>
    </source>
</evidence>
<proteinExistence type="inferred from homology"/>
<evidence type="ECO:0000313" key="9">
    <source>
        <dbReference type="Proteomes" id="UP001368500"/>
    </source>
</evidence>
<organism evidence="8 9">
    <name type="scientific">Pseudaquabacterium rugosum</name>
    <dbReference type="NCBI Taxonomy" id="2984194"/>
    <lineage>
        <taxon>Bacteria</taxon>
        <taxon>Pseudomonadati</taxon>
        <taxon>Pseudomonadota</taxon>
        <taxon>Betaproteobacteria</taxon>
        <taxon>Burkholderiales</taxon>
        <taxon>Sphaerotilaceae</taxon>
        <taxon>Pseudaquabacterium</taxon>
    </lineage>
</organism>
<dbReference type="Pfam" id="PF12729">
    <property type="entry name" value="4HB_MCP_1"/>
    <property type="match status" value="1"/>
</dbReference>
<dbReference type="InterPro" id="IPR024478">
    <property type="entry name" value="HlyB_4HB_MCP"/>
</dbReference>
<dbReference type="PANTHER" id="PTHR43531">
    <property type="entry name" value="PROTEIN ICFG"/>
    <property type="match status" value="1"/>
</dbReference>
<sequence>MNLRALRIGPRLGLGFGSLLLLLSLIAGTGLWMLRSIQTDVVDLGTNWLPSIKALADIRSLSNGARNATLNVVLATEPAQRQAAEQRRRQLFDTELPEAHKHYKALISSPSEQAIYDRLSASWDRYRQTDDRLMALAAEGDARFTDARQLATGDAARMFGEAMAIVGELIAVNEEGSVSSVAKADAGYRQANLIITGLLLVALATGSGLAWAVTRSITQPVARAAEMVDTVARGDLTSHINDTADDEPGRLLQSLAVMNDNLRRLVSDVRSASDSIATGSSQIATGNADLSQRTEEQASNLEETAASMEEMTGVVRSTSDTAQEATRLASTAAQAAERGGEVVGEVVSTMQEISGASRKIAEIIGTIDGIAFQTNILALNAAVEAARAGEQGRGFAVVAGEVRTLAQRSAEAAREIKTLISSSVEKVETGSRLVDQAGSAMGDIVSQVQRVSGMITEIANASQEQNAGISQVGDAVNQLDQVTQQNAALVEQSAAAAESLKQQAARLAELVGTFRIGQDGGSHRATAAPVSPRTAHLSGTPAPRPAAAPAPRAASPAPRSAPAAAPSPASAEADWETF</sequence>
<dbReference type="Proteomes" id="UP001368500">
    <property type="component" value="Unassembled WGS sequence"/>
</dbReference>
<dbReference type="InterPro" id="IPR003660">
    <property type="entry name" value="HAMP_dom"/>
</dbReference>
<keyword evidence="3" id="KW-0807">Transducer</keyword>
<evidence type="ECO:0000256" key="2">
    <source>
        <dbReference type="ARBA" id="ARBA00029447"/>
    </source>
</evidence>
<keyword evidence="5" id="KW-0812">Transmembrane</keyword>
<dbReference type="InterPro" id="IPR051310">
    <property type="entry name" value="MCP_chemotaxis"/>
</dbReference>
<feature type="domain" description="HAMP" evidence="7">
    <location>
        <begin position="215"/>
        <end position="267"/>
    </location>
</feature>
<dbReference type="Pfam" id="PF00015">
    <property type="entry name" value="MCPsignal"/>
    <property type="match status" value="1"/>
</dbReference>
<dbReference type="PROSITE" id="PS50885">
    <property type="entry name" value="HAMP"/>
    <property type="match status" value="1"/>
</dbReference>
<dbReference type="CDD" id="cd06225">
    <property type="entry name" value="HAMP"/>
    <property type="match status" value="1"/>
</dbReference>